<evidence type="ECO:0000256" key="2">
    <source>
        <dbReference type="PROSITE-ProRule" id="PRU00059"/>
    </source>
</evidence>
<sequence length="463" mass="50475">MNGASKSRLRRSSLSSSSWSSRRTLILSMMNKCECHYQGEDNAPNRILSLGALGVIILVYNVGVQAQEIQGVGTSLEEIQLSNLTVAGVDEKQSKLISMLMMIRLQNAPCQADQGANGTCYPRNQCALLGGTAGGTCAAGFGVCCVFQKSCNTESNQNITYFMNPDWPNTYDGSIECPITVQKVDNNICQYRLDFEEFTLAQPEPVDHQCESDLFAVSGGRPVPIICGENSGQHMYIDAGPTSGNIKINIVTSGGSYARKWRIKVSQIQCNAQFRAGDSCLQYFTGMSGRMKSFNYGDPNIPNPNPMMNNGYMEFGMQLSSQEYSVCVRAEEGFCGIVYVPCKEAMASNETFMVSSTSQNSSVPQRTMSGADQCPSDWLGISCATDTGREQQTDGSSCVDRICGGTFTSLSGSTSHAPVFSFSRPFSLRVHFNDFEMSDPRAPDQFNRGFCLDFVQQPCPQSG</sequence>
<dbReference type="InterPro" id="IPR058698">
    <property type="entry name" value="CUB_metazoa"/>
</dbReference>
<comment type="caution">
    <text evidence="2">Lacks conserved residue(s) required for the propagation of feature annotation.</text>
</comment>
<evidence type="ECO:0000313" key="4">
    <source>
        <dbReference type="EMBL" id="CAG7838219.1"/>
    </source>
</evidence>
<organism evidence="4 5">
    <name type="scientific">Allacma fusca</name>
    <dbReference type="NCBI Taxonomy" id="39272"/>
    <lineage>
        <taxon>Eukaryota</taxon>
        <taxon>Metazoa</taxon>
        <taxon>Ecdysozoa</taxon>
        <taxon>Arthropoda</taxon>
        <taxon>Hexapoda</taxon>
        <taxon>Collembola</taxon>
        <taxon>Symphypleona</taxon>
        <taxon>Sminthuridae</taxon>
        <taxon>Allacma</taxon>
    </lineage>
</organism>
<dbReference type="PROSITE" id="PS01180">
    <property type="entry name" value="CUB"/>
    <property type="match status" value="1"/>
</dbReference>
<dbReference type="OrthoDB" id="2105077at2759"/>
<evidence type="ECO:0000259" key="3">
    <source>
        <dbReference type="PROSITE" id="PS01180"/>
    </source>
</evidence>
<dbReference type="InterPro" id="IPR000859">
    <property type="entry name" value="CUB_dom"/>
</dbReference>
<dbReference type="PANTHER" id="PTHR33236">
    <property type="entry name" value="INTRAFLAGELLAR TRANSPORT PROTEIN 122 FAMILY PROTEIN-RELATED"/>
    <property type="match status" value="1"/>
</dbReference>
<keyword evidence="1 2" id="KW-1015">Disulfide bond</keyword>
<evidence type="ECO:0000313" key="5">
    <source>
        <dbReference type="Proteomes" id="UP000708208"/>
    </source>
</evidence>
<name>A0A8J2LSD1_9HEXA</name>
<dbReference type="Pfam" id="PF26080">
    <property type="entry name" value="CUB_animal"/>
    <property type="match status" value="1"/>
</dbReference>
<dbReference type="PANTHER" id="PTHR33236:SF6">
    <property type="entry name" value="CUB DOMAIN-CONTAINING PROTEIN"/>
    <property type="match status" value="1"/>
</dbReference>
<comment type="caution">
    <text evidence="4">The sequence shown here is derived from an EMBL/GenBank/DDBJ whole genome shotgun (WGS) entry which is preliminary data.</text>
</comment>
<reference evidence="4" key="1">
    <citation type="submission" date="2021-06" db="EMBL/GenBank/DDBJ databases">
        <authorList>
            <person name="Hodson N. C."/>
            <person name="Mongue J. A."/>
            <person name="Jaron S. K."/>
        </authorList>
    </citation>
    <scope>NUCLEOTIDE SEQUENCE</scope>
</reference>
<proteinExistence type="predicted"/>
<feature type="domain" description="CUB" evidence="3">
    <location>
        <begin position="151"/>
        <end position="268"/>
    </location>
</feature>
<dbReference type="EMBL" id="CAJVCH010571673">
    <property type="protein sequence ID" value="CAG7838219.1"/>
    <property type="molecule type" value="Genomic_DNA"/>
</dbReference>
<feature type="disulfide bond" evidence="2">
    <location>
        <begin position="210"/>
        <end position="227"/>
    </location>
</feature>
<protein>
    <recommendedName>
        <fullName evidence="3">CUB domain-containing protein</fullName>
    </recommendedName>
</protein>
<dbReference type="Proteomes" id="UP000708208">
    <property type="component" value="Unassembled WGS sequence"/>
</dbReference>
<evidence type="ECO:0000256" key="1">
    <source>
        <dbReference type="ARBA" id="ARBA00023157"/>
    </source>
</evidence>
<keyword evidence="5" id="KW-1185">Reference proteome</keyword>
<gene>
    <name evidence="4" type="ORF">AFUS01_LOCUS47207</name>
</gene>
<dbReference type="AlphaFoldDB" id="A0A8J2LSD1"/>
<accession>A0A8J2LSD1</accession>